<feature type="transmembrane region" description="Helical" evidence="1">
    <location>
        <begin position="6"/>
        <end position="27"/>
    </location>
</feature>
<keyword evidence="1" id="KW-0812">Transmembrane</keyword>
<name>A0ABU9UKU5_9CORY</name>
<comment type="caution">
    <text evidence="2">The sequence shown here is derived from an EMBL/GenBank/DDBJ whole genome shotgun (WGS) entry which is preliminary data.</text>
</comment>
<accession>A0ABU9UKU5</accession>
<dbReference type="EMBL" id="PKHR02000021">
    <property type="protein sequence ID" value="MEM5986820.1"/>
    <property type="molecule type" value="Genomic_DNA"/>
</dbReference>
<feature type="transmembrane region" description="Helical" evidence="1">
    <location>
        <begin position="241"/>
        <end position="258"/>
    </location>
</feature>
<organism evidence="2 3">
    <name type="scientific">Corynebacterium hesseae</name>
    <dbReference type="NCBI Taxonomy" id="2913502"/>
    <lineage>
        <taxon>Bacteria</taxon>
        <taxon>Bacillati</taxon>
        <taxon>Actinomycetota</taxon>
        <taxon>Actinomycetes</taxon>
        <taxon>Mycobacteriales</taxon>
        <taxon>Corynebacteriaceae</taxon>
        <taxon>Corynebacterium</taxon>
    </lineage>
</organism>
<dbReference type="Proteomes" id="UP000235104">
    <property type="component" value="Unassembled WGS sequence"/>
</dbReference>
<feature type="transmembrane region" description="Helical" evidence="1">
    <location>
        <begin position="265"/>
        <end position="284"/>
    </location>
</feature>
<feature type="transmembrane region" description="Helical" evidence="1">
    <location>
        <begin position="77"/>
        <end position="104"/>
    </location>
</feature>
<feature type="transmembrane region" description="Helical" evidence="1">
    <location>
        <begin position="34"/>
        <end position="51"/>
    </location>
</feature>
<feature type="transmembrane region" description="Helical" evidence="1">
    <location>
        <begin position="173"/>
        <end position="194"/>
    </location>
</feature>
<evidence type="ECO:0000313" key="2">
    <source>
        <dbReference type="EMBL" id="MEM5986820.1"/>
    </source>
</evidence>
<keyword evidence="1" id="KW-1133">Transmembrane helix</keyword>
<keyword evidence="3" id="KW-1185">Reference proteome</keyword>
<feature type="transmembrane region" description="Helical" evidence="1">
    <location>
        <begin position="290"/>
        <end position="308"/>
    </location>
</feature>
<evidence type="ECO:0000256" key="1">
    <source>
        <dbReference type="SAM" id="Phobius"/>
    </source>
</evidence>
<evidence type="ECO:0008006" key="4">
    <source>
        <dbReference type="Google" id="ProtNLM"/>
    </source>
</evidence>
<reference evidence="2" key="1">
    <citation type="submission" date="2017-12" db="EMBL/GenBank/DDBJ databases">
        <authorList>
            <person name="Thomas-White K."/>
            <person name="Wolfe A.J."/>
        </authorList>
    </citation>
    <scope>NUCLEOTIDE SEQUENCE</scope>
    <source>
        <strain evidence="2">UMB0043</strain>
    </source>
</reference>
<proteinExistence type="predicted"/>
<dbReference type="RefSeq" id="WP_257964773.1">
    <property type="nucleotide sequence ID" value="NZ_JAKMUW010000006.1"/>
</dbReference>
<evidence type="ECO:0000313" key="3">
    <source>
        <dbReference type="Proteomes" id="UP000235104"/>
    </source>
</evidence>
<sequence length="329" mass="36004">MMKLYRHMALSWNSFFYALWIVILPVLGMGRGQGWAIGYSLFMVLMVYLSQPDFTRYLTFGLSTQVWNGHRRINASLTLFLILVSAPFAFPWWVLIAPVLMWVVCMTKRFEPSRLTASSLIVGSDGDSSTGWFSASPVSQIVLRPQARAWMWAAFGIAIATAINIVVSKLWDTGVGIVGVIVTLIVLPLVADSIRSSLKDAVAFGLPRGAWAKTTVLCTAIPVVLSLVADLVAMMWTGNPAGFTIVCLATTSLLLTFAITDKLTWLYTTALAGAIAVLFIAWLINPSVAMGWTLTGMAIIYVVWVAAYPRMATKTNVFSPGLMGWFGAR</sequence>
<feature type="transmembrane region" description="Helical" evidence="1">
    <location>
        <begin position="149"/>
        <end position="167"/>
    </location>
</feature>
<gene>
    <name evidence="2" type="ORF">CYJ44_011740</name>
</gene>
<protein>
    <recommendedName>
        <fullName evidence="4">ABC transporter permease</fullName>
    </recommendedName>
</protein>
<keyword evidence="1" id="KW-0472">Membrane</keyword>